<dbReference type="InterPro" id="IPR017785">
    <property type="entry name" value="Choline-sulfatase"/>
</dbReference>
<reference evidence="6 7" key="1">
    <citation type="submission" date="2016-01" db="EMBL/GenBank/DDBJ databases">
        <authorList>
            <person name="Oliw E.H."/>
        </authorList>
    </citation>
    <scope>NUCLEOTIDE SEQUENCE [LARGE SCALE GENOMIC DNA]</scope>
    <source>
        <strain evidence="6">LMG 27134</strain>
    </source>
</reference>
<keyword evidence="2" id="KW-0479">Metal-binding</keyword>
<dbReference type="EMBL" id="FCOK02000091">
    <property type="protein sequence ID" value="SAL68239.1"/>
    <property type="molecule type" value="Genomic_DNA"/>
</dbReference>
<dbReference type="NCBIfam" id="TIGR03417">
    <property type="entry name" value="chol_sulfatase"/>
    <property type="match status" value="1"/>
</dbReference>
<dbReference type="InterPro" id="IPR024607">
    <property type="entry name" value="Sulfatase_CS"/>
</dbReference>
<dbReference type="AlphaFoldDB" id="A0A158JID0"/>
<name>A0A158JID0_9BURK</name>
<feature type="domain" description="Sulfatase N-terminal" evidence="4">
    <location>
        <begin position="6"/>
        <end position="346"/>
    </location>
</feature>
<dbReference type="PANTHER" id="PTHR45953">
    <property type="entry name" value="IDURONATE 2-SULFATASE"/>
    <property type="match status" value="1"/>
</dbReference>
<dbReference type="GO" id="GO:0008484">
    <property type="term" value="F:sulfuric ester hydrolase activity"/>
    <property type="evidence" value="ECO:0007669"/>
    <property type="project" value="TreeGrafter"/>
</dbReference>
<dbReference type="PROSITE" id="PS00149">
    <property type="entry name" value="SULFATASE_2"/>
    <property type="match status" value="1"/>
</dbReference>
<dbReference type="OrthoDB" id="9766107at2"/>
<evidence type="ECO:0000256" key="1">
    <source>
        <dbReference type="ARBA" id="ARBA00008779"/>
    </source>
</evidence>
<dbReference type="FunFam" id="3.40.720.10:FF:000032">
    <property type="entry name" value="Choline sulfatase"/>
    <property type="match status" value="1"/>
</dbReference>
<keyword evidence="3" id="KW-0378">Hydrolase</keyword>
<dbReference type="Pfam" id="PF00884">
    <property type="entry name" value="Sulfatase"/>
    <property type="match status" value="1"/>
</dbReference>
<evidence type="ECO:0000256" key="3">
    <source>
        <dbReference type="ARBA" id="ARBA00022801"/>
    </source>
</evidence>
<dbReference type="RefSeq" id="WP_062092093.1">
    <property type="nucleotide sequence ID" value="NZ_FCOK02000091.1"/>
</dbReference>
<feature type="domain" description="Choline sulfatase enzyme C-terminal" evidence="5">
    <location>
        <begin position="451"/>
        <end position="488"/>
    </location>
</feature>
<evidence type="ECO:0000313" key="7">
    <source>
        <dbReference type="Proteomes" id="UP000054683"/>
    </source>
</evidence>
<dbReference type="InterPro" id="IPR017850">
    <property type="entry name" value="Alkaline_phosphatase_core_sf"/>
</dbReference>
<dbReference type="CDD" id="cd16032">
    <property type="entry name" value="choline-sulfatase"/>
    <property type="match status" value="1"/>
</dbReference>
<evidence type="ECO:0000259" key="4">
    <source>
        <dbReference type="Pfam" id="PF00884"/>
    </source>
</evidence>
<dbReference type="Gene3D" id="3.40.720.10">
    <property type="entry name" value="Alkaline Phosphatase, subunit A"/>
    <property type="match status" value="1"/>
</dbReference>
<dbReference type="GO" id="GO:0046872">
    <property type="term" value="F:metal ion binding"/>
    <property type="evidence" value="ECO:0007669"/>
    <property type="project" value="UniProtKB-KW"/>
</dbReference>
<dbReference type="InterPro" id="IPR025863">
    <property type="entry name" value="Choline_sulf_C_dom"/>
</dbReference>
<dbReference type="InterPro" id="IPR000917">
    <property type="entry name" value="Sulfatase_N"/>
</dbReference>
<accession>A0A158JID0</accession>
<dbReference type="PANTHER" id="PTHR45953:SF1">
    <property type="entry name" value="IDURONATE 2-SULFATASE"/>
    <property type="match status" value="1"/>
</dbReference>
<evidence type="ECO:0000256" key="2">
    <source>
        <dbReference type="ARBA" id="ARBA00022723"/>
    </source>
</evidence>
<proteinExistence type="inferred from homology"/>
<dbReference type="GO" id="GO:0005737">
    <property type="term" value="C:cytoplasm"/>
    <property type="evidence" value="ECO:0007669"/>
    <property type="project" value="TreeGrafter"/>
</dbReference>
<dbReference type="Pfam" id="PF12411">
    <property type="entry name" value="Choline_sulf_C"/>
    <property type="match status" value="1"/>
</dbReference>
<evidence type="ECO:0000313" key="6">
    <source>
        <dbReference type="EMBL" id="SAL68239.1"/>
    </source>
</evidence>
<dbReference type="Proteomes" id="UP000054683">
    <property type="component" value="Unassembled WGS sequence"/>
</dbReference>
<evidence type="ECO:0000259" key="5">
    <source>
        <dbReference type="Pfam" id="PF12411"/>
    </source>
</evidence>
<gene>
    <name evidence="6" type="ORF">AWB69_07978</name>
</gene>
<organism evidence="6 7">
    <name type="scientific">Caballeronia udeis</name>
    <dbReference type="NCBI Taxonomy" id="1232866"/>
    <lineage>
        <taxon>Bacteria</taxon>
        <taxon>Pseudomonadati</taxon>
        <taxon>Pseudomonadota</taxon>
        <taxon>Betaproteobacteria</taxon>
        <taxon>Burkholderiales</taxon>
        <taxon>Burkholderiaceae</taxon>
        <taxon>Caballeronia</taxon>
    </lineage>
</organism>
<dbReference type="SUPFAM" id="SSF53649">
    <property type="entry name" value="Alkaline phosphatase-like"/>
    <property type="match status" value="1"/>
</dbReference>
<sequence length="505" mass="57136">MTISPKNILFIQVDQLTPIMIPAYGNAVANVPNLSSLASGGTVFDFAYCNSPLCYPSRSSMMSGKLPSEIEAYDNGSELPASVPTFAHYLRRAGYQTSLSGKMHFVGPDQLHGFEERLTTDIYPADFSWTGDWNSTFQEHNNDTTAFTQAGPCVRNPQIDYDEEVLHRAKRKLFNLARSSDPRPFLLVASFTQPHDPYQCEERFWDLYRDEDIDMPIVSAIPFDEQDPYTQRLLTQYRLRDFTPTPEQIKRVRRAYYGMISYIDEAVGVLLQTLKSTGRDKDTIVIFTSDHGEMLGERGLWYKRCLYEHSVRVPLIVRHPEFGAGIRVKENVSLIDLLPTMLELADPTGSLKAVDKIIGQSIVPCLKGIKRYEGTTFVECLFEGAGAPIMMVKKGSYKLITSLRDPEQLFDLSSDPKELTNLLANPSHANKYKELKCIAKEQWDLERIESAVLLSQRRRKFVHRALTAGAYTPWDFVPTDQGSGQCLRGGYAEWLSTNTLGSRFS</sequence>
<comment type="similarity">
    <text evidence="1">Belongs to the sulfatase family.</text>
</comment>
<protein>
    <submittedName>
        <fullName evidence="6">Choline-sulfatase</fullName>
    </submittedName>
</protein>